<proteinExistence type="predicted"/>
<dbReference type="EMBL" id="JAINUG010000147">
    <property type="protein sequence ID" value="KAJ8392294.1"/>
    <property type="molecule type" value="Genomic_DNA"/>
</dbReference>
<accession>A0AAD7WDT8</accession>
<keyword evidence="2" id="KW-1185">Reference proteome</keyword>
<sequence>MAALCRSEAFYLGHTYCILRSGLLTKSIVLSQITVRVSGPGIWTGVWSLVTQVFVIYAAGAAGRFGGALWGAAGLQRWVNPFSHLGLPEYHALLKLCLDVLDLLQHGLELGVPGRGQVVVLRGVRFQVKEQRRVMVLEEGSFVTVLIWGGTAFYRTLKEFLGE</sequence>
<evidence type="ECO:0000313" key="2">
    <source>
        <dbReference type="Proteomes" id="UP001221898"/>
    </source>
</evidence>
<dbReference type="Proteomes" id="UP001221898">
    <property type="component" value="Unassembled WGS sequence"/>
</dbReference>
<protein>
    <submittedName>
        <fullName evidence="1">Uncharacterized protein</fullName>
    </submittedName>
</protein>
<gene>
    <name evidence="1" type="ORF">AAFF_G00076580</name>
</gene>
<evidence type="ECO:0000313" key="1">
    <source>
        <dbReference type="EMBL" id="KAJ8392294.1"/>
    </source>
</evidence>
<name>A0AAD7WDT8_9TELE</name>
<organism evidence="1 2">
    <name type="scientific">Aldrovandia affinis</name>
    <dbReference type="NCBI Taxonomy" id="143900"/>
    <lineage>
        <taxon>Eukaryota</taxon>
        <taxon>Metazoa</taxon>
        <taxon>Chordata</taxon>
        <taxon>Craniata</taxon>
        <taxon>Vertebrata</taxon>
        <taxon>Euteleostomi</taxon>
        <taxon>Actinopterygii</taxon>
        <taxon>Neopterygii</taxon>
        <taxon>Teleostei</taxon>
        <taxon>Notacanthiformes</taxon>
        <taxon>Halosauridae</taxon>
        <taxon>Aldrovandia</taxon>
    </lineage>
</organism>
<dbReference type="AlphaFoldDB" id="A0AAD7WDT8"/>
<comment type="caution">
    <text evidence="1">The sequence shown here is derived from an EMBL/GenBank/DDBJ whole genome shotgun (WGS) entry which is preliminary data.</text>
</comment>
<reference evidence="1" key="1">
    <citation type="journal article" date="2023" name="Science">
        <title>Genome structures resolve the early diversification of teleost fishes.</title>
        <authorList>
            <person name="Parey E."/>
            <person name="Louis A."/>
            <person name="Montfort J."/>
            <person name="Bouchez O."/>
            <person name="Roques C."/>
            <person name="Iampietro C."/>
            <person name="Lluch J."/>
            <person name="Castinel A."/>
            <person name="Donnadieu C."/>
            <person name="Desvignes T."/>
            <person name="Floi Bucao C."/>
            <person name="Jouanno E."/>
            <person name="Wen M."/>
            <person name="Mejri S."/>
            <person name="Dirks R."/>
            <person name="Jansen H."/>
            <person name="Henkel C."/>
            <person name="Chen W.J."/>
            <person name="Zahm M."/>
            <person name="Cabau C."/>
            <person name="Klopp C."/>
            <person name="Thompson A.W."/>
            <person name="Robinson-Rechavi M."/>
            <person name="Braasch I."/>
            <person name="Lecointre G."/>
            <person name="Bobe J."/>
            <person name="Postlethwait J.H."/>
            <person name="Berthelot C."/>
            <person name="Roest Crollius H."/>
            <person name="Guiguen Y."/>
        </authorList>
    </citation>
    <scope>NUCLEOTIDE SEQUENCE</scope>
    <source>
        <strain evidence="1">NC1722</strain>
    </source>
</reference>